<dbReference type="EMBL" id="JBFAIH010000001">
    <property type="protein sequence ID" value="MEV0361173.1"/>
    <property type="molecule type" value="Genomic_DNA"/>
</dbReference>
<evidence type="ECO:0000256" key="5">
    <source>
        <dbReference type="ARBA" id="ARBA00022989"/>
    </source>
</evidence>
<evidence type="ECO:0000256" key="3">
    <source>
        <dbReference type="ARBA" id="ARBA00022475"/>
    </source>
</evidence>
<dbReference type="Gene3D" id="1.10.3720.10">
    <property type="entry name" value="MetI-like"/>
    <property type="match status" value="1"/>
</dbReference>
<dbReference type="InterPro" id="IPR035906">
    <property type="entry name" value="MetI-like_sf"/>
</dbReference>
<evidence type="ECO:0000256" key="2">
    <source>
        <dbReference type="ARBA" id="ARBA00022448"/>
    </source>
</evidence>
<evidence type="ECO:0000259" key="8">
    <source>
        <dbReference type="PROSITE" id="PS50928"/>
    </source>
</evidence>
<evidence type="ECO:0000313" key="10">
    <source>
        <dbReference type="Proteomes" id="UP001551658"/>
    </source>
</evidence>
<sequence length="278" mass="29935">MTGSVAAAAPAAPLRQTLTSRFGWNPRALLPWVVPVLIVAAWQWTSRAGIISPAVLPAPSVVLDTAGALWRSGELPDHILVSLRRVAIGFGIGAAIGLAFGFAVGLSRLAEGVFDRSLQMVRALPHLALVPLLIAAFGIGETPRVVLVTLGVIFPVYLNTVSGIRTVDEKLIQLGSSYGLTRWGLIRHVVVPGAMPMILTGIRYALGVAWLTLVVAETIATREGIGYLAQNGREMLRTDRIVLAIVLYAFAGLLADQITRLVERRALRWNPTMRKVRS</sequence>
<dbReference type="Proteomes" id="UP001551658">
    <property type="component" value="Unassembled WGS sequence"/>
</dbReference>
<dbReference type="CDD" id="cd06261">
    <property type="entry name" value="TM_PBP2"/>
    <property type="match status" value="1"/>
</dbReference>
<gene>
    <name evidence="9" type="ORF">AB0H72_00585</name>
</gene>
<evidence type="ECO:0000256" key="6">
    <source>
        <dbReference type="ARBA" id="ARBA00023136"/>
    </source>
</evidence>
<dbReference type="SUPFAM" id="SSF161098">
    <property type="entry name" value="MetI-like"/>
    <property type="match status" value="1"/>
</dbReference>
<feature type="transmembrane region" description="Helical" evidence="7">
    <location>
        <begin position="241"/>
        <end position="259"/>
    </location>
</feature>
<keyword evidence="2 7" id="KW-0813">Transport</keyword>
<accession>A0ABV3F0D4</accession>
<evidence type="ECO:0000256" key="4">
    <source>
        <dbReference type="ARBA" id="ARBA00022692"/>
    </source>
</evidence>
<evidence type="ECO:0000256" key="7">
    <source>
        <dbReference type="RuleBase" id="RU363032"/>
    </source>
</evidence>
<keyword evidence="4 7" id="KW-0812">Transmembrane</keyword>
<dbReference type="Pfam" id="PF00528">
    <property type="entry name" value="BPD_transp_1"/>
    <property type="match status" value="1"/>
</dbReference>
<feature type="transmembrane region" description="Helical" evidence="7">
    <location>
        <begin position="86"/>
        <end position="109"/>
    </location>
</feature>
<keyword evidence="5 7" id="KW-1133">Transmembrane helix</keyword>
<comment type="subcellular location">
    <subcellularLocation>
        <location evidence="1 7">Cell membrane</location>
        <topology evidence="1 7">Multi-pass membrane protein</topology>
    </subcellularLocation>
</comment>
<comment type="similarity">
    <text evidence="7">Belongs to the binding-protein-dependent transport system permease family.</text>
</comment>
<evidence type="ECO:0000313" key="9">
    <source>
        <dbReference type="EMBL" id="MEV0361173.1"/>
    </source>
</evidence>
<feature type="transmembrane region" description="Helical" evidence="7">
    <location>
        <begin position="121"/>
        <end position="139"/>
    </location>
</feature>
<organism evidence="9 10">
    <name type="scientific">Nocardia fusca</name>
    <dbReference type="NCBI Taxonomy" id="941183"/>
    <lineage>
        <taxon>Bacteria</taxon>
        <taxon>Bacillati</taxon>
        <taxon>Actinomycetota</taxon>
        <taxon>Actinomycetes</taxon>
        <taxon>Mycobacteriales</taxon>
        <taxon>Nocardiaceae</taxon>
        <taxon>Nocardia</taxon>
    </lineage>
</organism>
<dbReference type="PROSITE" id="PS50928">
    <property type="entry name" value="ABC_TM1"/>
    <property type="match status" value="1"/>
</dbReference>
<dbReference type="RefSeq" id="WP_357971751.1">
    <property type="nucleotide sequence ID" value="NZ_JBFAIH010000001.1"/>
</dbReference>
<name>A0ABV3F0D4_9NOCA</name>
<dbReference type="PANTHER" id="PTHR30151:SF38">
    <property type="entry name" value="ALIPHATIC SULFONATES TRANSPORT PERMEASE PROTEIN SSUC-RELATED"/>
    <property type="match status" value="1"/>
</dbReference>
<dbReference type="InterPro" id="IPR000515">
    <property type="entry name" value="MetI-like"/>
</dbReference>
<evidence type="ECO:0000256" key="1">
    <source>
        <dbReference type="ARBA" id="ARBA00004651"/>
    </source>
</evidence>
<dbReference type="PANTHER" id="PTHR30151">
    <property type="entry name" value="ALKANE SULFONATE ABC TRANSPORTER-RELATED, MEMBRANE SUBUNIT"/>
    <property type="match status" value="1"/>
</dbReference>
<protein>
    <submittedName>
        <fullName evidence="9">ABC transporter permease subunit</fullName>
    </submittedName>
</protein>
<feature type="transmembrane region" description="Helical" evidence="7">
    <location>
        <begin position="145"/>
        <end position="164"/>
    </location>
</feature>
<keyword evidence="6 7" id="KW-0472">Membrane</keyword>
<keyword evidence="10" id="KW-1185">Reference proteome</keyword>
<reference evidence="9 10" key="1">
    <citation type="submission" date="2024-06" db="EMBL/GenBank/DDBJ databases">
        <title>The Natural Products Discovery Center: Release of the First 8490 Sequenced Strains for Exploring Actinobacteria Biosynthetic Diversity.</title>
        <authorList>
            <person name="Kalkreuter E."/>
            <person name="Kautsar S.A."/>
            <person name="Yang D."/>
            <person name="Bader C.D."/>
            <person name="Teijaro C.N."/>
            <person name="Fluegel L."/>
            <person name="Davis C.M."/>
            <person name="Simpson J.R."/>
            <person name="Lauterbach L."/>
            <person name="Steele A.D."/>
            <person name="Gui C."/>
            <person name="Meng S."/>
            <person name="Li G."/>
            <person name="Viehrig K."/>
            <person name="Ye F."/>
            <person name="Su P."/>
            <person name="Kiefer A.F."/>
            <person name="Nichols A."/>
            <person name="Cepeda A.J."/>
            <person name="Yan W."/>
            <person name="Fan B."/>
            <person name="Jiang Y."/>
            <person name="Adhikari A."/>
            <person name="Zheng C.-J."/>
            <person name="Schuster L."/>
            <person name="Cowan T.M."/>
            <person name="Smanski M.J."/>
            <person name="Chevrette M.G."/>
            <person name="De Carvalho L.P.S."/>
            <person name="Shen B."/>
        </authorList>
    </citation>
    <scope>NUCLEOTIDE SEQUENCE [LARGE SCALE GENOMIC DNA]</scope>
    <source>
        <strain evidence="9 10">NPDC050671</strain>
    </source>
</reference>
<comment type="caution">
    <text evidence="9">The sequence shown here is derived from an EMBL/GenBank/DDBJ whole genome shotgun (WGS) entry which is preliminary data.</text>
</comment>
<keyword evidence="3" id="KW-1003">Cell membrane</keyword>
<proteinExistence type="inferred from homology"/>
<feature type="domain" description="ABC transmembrane type-1" evidence="8">
    <location>
        <begin position="79"/>
        <end position="259"/>
    </location>
</feature>